<dbReference type="AlphaFoldDB" id="A0A9W8Y6S4"/>
<dbReference type="OrthoDB" id="4721035at2759"/>
<sequence>MTSVRYAAFSLLGSLSIVAAILTLLYTTAAGALGKGSNPDCNSRCTNDSIVQPQLRLAPRQQMNFGAEVHTDFANVSVAEQVCDDEWLNVNDAEFGGSTCLQVKWAYLCGANFVNYMSTWSEKEQTDNPSSSTNLDDHPPVFATLDNNITVTTAWVDVHDVKTESDQDGRIVNNITIAVPHRGVPDAARSNKNVLQLDDLSNAGFYTIDANVASPAINALCVNANTSDLEPIIYASWPNARKFDNISDINRFWPIESFQDSNTNMNNHTTLDSVFGWQDEDKDRDHARPVFLKFPLGGNTIANHSSTAPGRAEVYLLSKHPENQTDDYFICSLKTGITNSCVTRYNASSSGQTLEAICGDRVQLDSTRDVDFKVTPEWRDIGFHLLNALSLNNGVFDGAASTARIFTQLQLTRRELSAKLPSPAEAFLSMATCTVLDLTRNFPFQPFSDNDQPGIDKAELQSFNASVRVAQYISGSDNRFQRIFLAVLVLTFAINLFILIYLGIVLRIRLITDLCEPIVLFLLGYHSDTAHLFRGLPQEGPHPNDYAVPWIVKRRNGQLVVVAREEADLVDGTEDANRSFQMRSRKGFVGVPGQDQGQS</sequence>
<gene>
    <name evidence="2" type="ORF">N0V83_006837</name>
</gene>
<evidence type="ECO:0000313" key="3">
    <source>
        <dbReference type="Proteomes" id="UP001140560"/>
    </source>
</evidence>
<comment type="caution">
    <text evidence="2">The sequence shown here is derived from an EMBL/GenBank/DDBJ whole genome shotgun (WGS) entry which is preliminary data.</text>
</comment>
<accession>A0A9W8Y6S4</accession>
<evidence type="ECO:0000313" key="2">
    <source>
        <dbReference type="EMBL" id="KAJ4368480.1"/>
    </source>
</evidence>
<protein>
    <submittedName>
        <fullName evidence="2">Uncharacterized protein</fullName>
    </submittedName>
</protein>
<organism evidence="2 3">
    <name type="scientific">Neocucurbitaria cava</name>
    <dbReference type="NCBI Taxonomy" id="798079"/>
    <lineage>
        <taxon>Eukaryota</taxon>
        <taxon>Fungi</taxon>
        <taxon>Dikarya</taxon>
        <taxon>Ascomycota</taxon>
        <taxon>Pezizomycotina</taxon>
        <taxon>Dothideomycetes</taxon>
        <taxon>Pleosporomycetidae</taxon>
        <taxon>Pleosporales</taxon>
        <taxon>Pleosporineae</taxon>
        <taxon>Cucurbitariaceae</taxon>
        <taxon>Neocucurbitaria</taxon>
    </lineage>
</organism>
<name>A0A9W8Y6S4_9PLEO</name>
<keyword evidence="1" id="KW-1133">Transmembrane helix</keyword>
<proteinExistence type="predicted"/>
<dbReference type="EMBL" id="JAPEUY010000011">
    <property type="protein sequence ID" value="KAJ4368480.1"/>
    <property type="molecule type" value="Genomic_DNA"/>
</dbReference>
<evidence type="ECO:0000256" key="1">
    <source>
        <dbReference type="SAM" id="Phobius"/>
    </source>
</evidence>
<keyword evidence="3" id="KW-1185">Reference proteome</keyword>
<feature type="transmembrane region" description="Helical" evidence="1">
    <location>
        <begin position="483"/>
        <end position="504"/>
    </location>
</feature>
<dbReference type="Proteomes" id="UP001140560">
    <property type="component" value="Unassembled WGS sequence"/>
</dbReference>
<keyword evidence="1" id="KW-0472">Membrane</keyword>
<keyword evidence="1" id="KW-0812">Transmembrane</keyword>
<reference evidence="2" key="1">
    <citation type="submission" date="2022-10" db="EMBL/GenBank/DDBJ databases">
        <title>Tapping the CABI collections for fungal endophytes: first genome assemblies for Collariella, Neodidymelliopsis, Ascochyta clinopodiicola, Didymella pomorum, Didymosphaeria variabile, Neocosmospora piperis and Neocucurbitaria cava.</title>
        <authorList>
            <person name="Hill R."/>
        </authorList>
    </citation>
    <scope>NUCLEOTIDE SEQUENCE</scope>
    <source>
        <strain evidence="2">IMI 356814</strain>
    </source>
</reference>